<dbReference type="NCBIfam" id="TIGR00913">
    <property type="entry name" value="2A0310"/>
    <property type="match status" value="1"/>
</dbReference>
<evidence type="ECO:0000313" key="11">
    <source>
        <dbReference type="EMBL" id="CCH46320.1"/>
    </source>
</evidence>
<keyword evidence="7 9" id="KW-0472">Membrane</keyword>
<evidence type="ECO:0000259" key="10">
    <source>
        <dbReference type="Pfam" id="PF00324"/>
    </source>
</evidence>
<protein>
    <submittedName>
        <fullName evidence="11">Leu/Val/Ile amino-acid permease</fullName>
    </submittedName>
</protein>
<dbReference type="InParanoid" id="K0KM51"/>
<dbReference type="AlphaFoldDB" id="K0KM51"/>
<feature type="transmembrane region" description="Helical" evidence="9">
    <location>
        <begin position="526"/>
        <end position="545"/>
    </location>
</feature>
<dbReference type="Gene3D" id="1.20.1740.10">
    <property type="entry name" value="Amino acid/polyamine transporter I"/>
    <property type="match status" value="1"/>
</dbReference>
<dbReference type="InterPro" id="IPR004840">
    <property type="entry name" value="Amino_acid_permease_CS"/>
</dbReference>
<evidence type="ECO:0000256" key="2">
    <source>
        <dbReference type="ARBA" id="ARBA00006983"/>
    </source>
</evidence>
<organism evidence="11 12">
    <name type="scientific">Wickerhamomyces ciferrii (strain ATCC 14091 / BCRC 22168 / CBS 111 / JCM 3599 / NBRC 0793 / NRRL Y-1031 F-60-10)</name>
    <name type="common">Yeast</name>
    <name type="synonym">Pichia ciferrii</name>
    <dbReference type="NCBI Taxonomy" id="1206466"/>
    <lineage>
        <taxon>Eukaryota</taxon>
        <taxon>Fungi</taxon>
        <taxon>Dikarya</taxon>
        <taxon>Ascomycota</taxon>
        <taxon>Saccharomycotina</taxon>
        <taxon>Saccharomycetes</taxon>
        <taxon>Phaffomycetales</taxon>
        <taxon>Wickerhamomycetaceae</taxon>
        <taxon>Wickerhamomyces</taxon>
    </lineage>
</organism>
<dbReference type="InterPro" id="IPR004841">
    <property type="entry name" value="AA-permease/SLC12A_dom"/>
</dbReference>
<reference evidence="11 12" key="1">
    <citation type="journal article" date="2012" name="Eukaryot. Cell">
        <title>Draft genome sequence of Wickerhamomyces ciferrii NRRL Y-1031 F-60-10.</title>
        <authorList>
            <person name="Schneider J."/>
            <person name="Andrea H."/>
            <person name="Blom J."/>
            <person name="Jaenicke S."/>
            <person name="Ruckert C."/>
            <person name="Schorsch C."/>
            <person name="Szczepanowski R."/>
            <person name="Farwick M."/>
            <person name="Goesmann A."/>
            <person name="Puhler A."/>
            <person name="Schaffer S."/>
            <person name="Tauch A."/>
            <person name="Kohler T."/>
            <person name="Brinkrolf K."/>
        </authorList>
    </citation>
    <scope>NUCLEOTIDE SEQUENCE [LARGE SCALE GENOMIC DNA]</scope>
    <source>
        <strain evidence="12">ATCC 14091 / BCRC 22168 / CBS 111 / JCM 3599 / NBRC 0793 / NRRL Y-1031 F-60-10</strain>
    </source>
</reference>
<dbReference type="PROSITE" id="PS00218">
    <property type="entry name" value="AMINO_ACID_PERMEASE_1"/>
    <property type="match status" value="1"/>
</dbReference>
<gene>
    <name evidence="11" type="ORF">BN7_5912</name>
</gene>
<dbReference type="GO" id="GO:0016020">
    <property type="term" value="C:membrane"/>
    <property type="evidence" value="ECO:0007669"/>
    <property type="project" value="UniProtKB-SubCell"/>
</dbReference>
<feature type="transmembrane region" description="Helical" evidence="9">
    <location>
        <begin position="116"/>
        <end position="136"/>
    </location>
</feature>
<dbReference type="HOGENOM" id="CLU_007946_12_0_1"/>
<feature type="transmembrane region" description="Helical" evidence="9">
    <location>
        <begin position="493"/>
        <end position="514"/>
    </location>
</feature>
<comment type="caution">
    <text evidence="11">The sequence shown here is derived from an EMBL/GenBank/DDBJ whole genome shotgun (WGS) entry which is preliminary data.</text>
</comment>
<keyword evidence="4 9" id="KW-0812">Transmembrane</keyword>
<keyword evidence="5" id="KW-0029">Amino-acid transport</keyword>
<feature type="transmembrane region" description="Helical" evidence="9">
    <location>
        <begin position="89"/>
        <end position="110"/>
    </location>
</feature>
<feature type="transmembrane region" description="Helical" evidence="9">
    <location>
        <begin position="315"/>
        <end position="336"/>
    </location>
</feature>
<dbReference type="STRING" id="1206466.K0KM51"/>
<dbReference type="InterPro" id="IPR050524">
    <property type="entry name" value="APC_YAT"/>
</dbReference>
<evidence type="ECO:0000256" key="6">
    <source>
        <dbReference type="ARBA" id="ARBA00022989"/>
    </source>
</evidence>
<feature type="transmembrane region" description="Helical" evidence="9">
    <location>
        <begin position="225"/>
        <end position="245"/>
    </location>
</feature>
<feature type="compositionally biased region" description="Polar residues" evidence="8">
    <location>
        <begin position="27"/>
        <end position="38"/>
    </location>
</feature>
<feature type="transmembrane region" description="Helical" evidence="9">
    <location>
        <begin position="196"/>
        <end position="216"/>
    </location>
</feature>
<feature type="transmembrane region" description="Helical" evidence="9">
    <location>
        <begin position="370"/>
        <end position="395"/>
    </location>
</feature>
<feature type="transmembrane region" description="Helical" evidence="9">
    <location>
        <begin position="273"/>
        <end position="295"/>
    </location>
</feature>
<feature type="transmembrane region" description="Helical" evidence="9">
    <location>
        <begin position="416"/>
        <end position="435"/>
    </location>
</feature>
<proteinExistence type="inferred from homology"/>
<name>K0KM51_WICCF</name>
<feature type="compositionally biased region" description="Basic and acidic residues" evidence="8">
    <location>
        <begin position="1"/>
        <end position="11"/>
    </location>
</feature>
<dbReference type="EMBL" id="CAIF01000239">
    <property type="protein sequence ID" value="CCH46320.1"/>
    <property type="molecule type" value="Genomic_DNA"/>
</dbReference>
<dbReference type="PANTHER" id="PTHR43341:SF17">
    <property type="entry name" value="GENERAL AMINO ACID PERMEASE AGP1-RELATED"/>
    <property type="match status" value="1"/>
</dbReference>
<feature type="transmembrane region" description="Helical" evidence="9">
    <location>
        <begin position="441"/>
        <end position="462"/>
    </location>
</feature>
<dbReference type="eggNOG" id="KOG1286">
    <property type="taxonomic scope" value="Eukaryota"/>
</dbReference>
<dbReference type="FunFam" id="1.20.1740.10:FF:000017">
    <property type="entry name" value="Amino acid permease"/>
    <property type="match status" value="1"/>
</dbReference>
<evidence type="ECO:0000256" key="3">
    <source>
        <dbReference type="ARBA" id="ARBA00022448"/>
    </source>
</evidence>
<comment type="subcellular location">
    <subcellularLocation>
        <location evidence="1">Membrane</location>
        <topology evidence="1">Multi-pass membrane protein</topology>
    </subcellularLocation>
</comment>
<keyword evidence="3" id="KW-0813">Transport</keyword>
<dbReference type="FunCoup" id="K0KM51">
    <property type="interactions" value="284"/>
</dbReference>
<keyword evidence="6 9" id="KW-1133">Transmembrane helix</keyword>
<dbReference type="PIRSF" id="PIRSF006060">
    <property type="entry name" value="AA_transporter"/>
    <property type="match status" value="1"/>
</dbReference>
<dbReference type="Pfam" id="PF00324">
    <property type="entry name" value="AA_permease"/>
    <property type="match status" value="1"/>
</dbReference>
<accession>K0KM51</accession>
<sequence length="596" mass="65736">MSSSSDIKKSPPLDYPMDDLDPKTDSSDLANFETYQKPSPKNLTKWEEFKDSFKRKEDESSIAHLVNDTESQTTNKGAQVKKKLKTRHVAMIAVAGGCGTGLLVGNGGALAKGGPAGLIVSYIIIGTMMFSTMWAAGELSVAYSTLTGNYNAYCAKLVDPSLGFAVAWNYAINWFTVLPLELVTASMTIKFWNDSVNADIFVAIFYVLIVVVNFVGAKGYAEAEFILNTFKVSMILGFIILGLIIDTNTGGHIHNQGYIGGKYWSNPGAFANGFKGVCATFVTSAFSLGGTEFAVLSASLMKNPRKSITTAMKIIFYRILIVYFVSIIVVGLLVPYDSNELMGSSDATGAPVSPYVIAIQTYGIKIVPHMINAVILLAVLSVGNSALYSSARTFYSLAQQGFAPKWFDFVDKNERPLRAMMVSSIVGLFCFIAAYENQSNIFTWLLSISGLSGIFTWTTICMSHIRFRAGMKAQGFSLNELGFVCKGGIWTSYYAMIVNILIIVAQFWVALFPIGKDGKTDIVNFFQNYLGVVVLFFFYFGHKIYTKNWILFIPASEIDLVKDRTVFDQDIIKQEDLELEEQMKGNPMKKILNILF</sequence>
<dbReference type="PANTHER" id="PTHR43341">
    <property type="entry name" value="AMINO ACID PERMEASE"/>
    <property type="match status" value="1"/>
</dbReference>
<evidence type="ECO:0000256" key="5">
    <source>
        <dbReference type="ARBA" id="ARBA00022970"/>
    </source>
</evidence>
<dbReference type="GO" id="GO:0015171">
    <property type="term" value="F:amino acid transmembrane transporter activity"/>
    <property type="evidence" value="ECO:0007669"/>
    <property type="project" value="TreeGrafter"/>
</dbReference>
<evidence type="ECO:0000256" key="4">
    <source>
        <dbReference type="ARBA" id="ARBA00022692"/>
    </source>
</evidence>
<evidence type="ECO:0000313" key="12">
    <source>
        <dbReference type="Proteomes" id="UP000009328"/>
    </source>
</evidence>
<comment type="similarity">
    <text evidence="2">Belongs to the amino acid-polyamine-organocation (APC) superfamily. YAT (TC 2.A.3.10) family.</text>
</comment>
<feature type="transmembrane region" description="Helical" evidence="9">
    <location>
        <begin position="157"/>
        <end position="176"/>
    </location>
</feature>
<dbReference type="InterPro" id="IPR004762">
    <property type="entry name" value="Amino_acid_permease_fungi"/>
</dbReference>
<keyword evidence="12" id="KW-1185">Reference proteome</keyword>
<feature type="domain" description="Amino acid permease/ SLC12A" evidence="10">
    <location>
        <begin position="88"/>
        <end position="553"/>
    </location>
</feature>
<evidence type="ECO:0000256" key="8">
    <source>
        <dbReference type="SAM" id="MobiDB-lite"/>
    </source>
</evidence>
<evidence type="ECO:0000256" key="7">
    <source>
        <dbReference type="ARBA" id="ARBA00023136"/>
    </source>
</evidence>
<feature type="region of interest" description="Disordered" evidence="8">
    <location>
        <begin position="1"/>
        <end position="38"/>
    </location>
</feature>
<evidence type="ECO:0000256" key="1">
    <source>
        <dbReference type="ARBA" id="ARBA00004141"/>
    </source>
</evidence>
<dbReference type="Proteomes" id="UP000009328">
    <property type="component" value="Unassembled WGS sequence"/>
</dbReference>
<evidence type="ECO:0000256" key="9">
    <source>
        <dbReference type="SAM" id="Phobius"/>
    </source>
</evidence>